<feature type="region of interest" description="Disordered" evidence="1">
    <location>
        <begin position="149"/>
        <end position="189"/>
    </location>
</feature>
<dbReference type="AlphaFoldDB" id="S7PGG3"/>
<dbReference type="Proteomes" id="UP000052978">
    <property type="component" value="Unassembled WGS sequence"/>
</dbReference>
<evidence type="ECO:0000313" key="3">
    <source>
        <dbReference type="Proteomes" id="UP000052978"/>
    </source>
</evidence>
<evidence type="ECO:0000313" key="2">
    <source>
        <dbReference type="EMBL" id="EPQ07232.1"/>
    </source>
</evidence>
<name>S7PGG3_MYOBR</name>
<keyword evidence="3" id="KW-1185">Reference proteome</keyword>
<protein>
    <submittedName>
        <fullName evidence="2">Uncharacterized protein</fullName>
    </submittedName>
</protein>
<organism evidence="2 3">
    <name type="scientific">Myotis brandtii</name>
    <name type="common">Brandt's bat</name>
    <dbReference type="NCBI Taxonomy" id="109478"/>
    <lineage>
        <taxon>Eukaryota</taxon>
        <taxon>Metazoa</taxon>
        <taxon>Chordata</taxon>
        <taxon>Craniata</taxon>
        <taxon>Vertebrata</taxon>
        <taxon>Euteleostomi</taxon>
        <taxon>Mammalia</taxon>
        <taxon>Eutheria</taxon>
        <taxon>Laurasiatheria</taxon>
        <taxon>Chiroptera</taxon>
        <taxon>Yangochiroptera</taxon>
        <taxon>Vespertilionidae</taxon>
        <taxon>Myotis</taxon>
    </lineage>
</organism>
<dbReference type="EMBL" id="KE162175">
    <property type="protein sequence ID" value="EPQ07232.1"/>
    <property type="molecule type" value="Genomic_DNA"/>
</dbReference>
<reference evidence="2 3" key="1">
    <citation type="journal article" date="2013" name="Nat. Commun.">
        <title>Genome analysis reveals insights into physiology and longevity of the Brandt's bat Myotis brandtii.</title>
        <authorList>
            <person name="Seim I."/>
            <person name="Fang X."/>
            <person name="Xiong Z."/>
            <person name="Lobanov A.V."/>
            <person name="Huang Z."/>
            <person name="Ma S."/>
            <person name="Feng Y."/>
            <person name="Turanov A.A."/>
            <person name="Zhu Y."/>
            <person name="Lenz T.L."/>
            <person name="Gerashchenko M.V."/>
            <person name="Fan D."/>
            <person name="Hee Yim S."/>
            <person name="Yao X."/>
            <person name="Jordan D."/>
            <person name="Xiong Y."/>
            <person name="Ma Y."/>
            <person name="Lyapunov A.N."/>
            <person name="Chen G."/>
            <person name="Kulakova O.I."/>
            <person name="Sun Y."/>
            <person name="Lee S.G."/>
            <person name="Bronson R.T."/>
            <person name="Moskalev A.A."/>
            <person name="Sunyaev S.R."/>
            <person name="Zhang G."/>
            <person name="Krogh A."/>
            <person name="Wang J."/>
            <person name="Gladyshev V.N."/>
        </authorList>
    </citation>
    <scope>NUCLEOTIDE SEQUENCE [LARGE SCALE GENOMIC DNA]</scope>
</reference>
<proteinExistence type="predicted"/>
<dbReference type="eggNOG" id="ENOG502S2Y4">
    <property type="taxonomic scope" value="Eukaryota"/>
</dbReference>
<evidence type="ECO:0000256" key="1">
    <source>
        <dbReference type="SAM" id="MobiDB-lite"/>
    </source>
</evidence>
<accession>S7PGG3</accession>
<gene>
    <name evidence="2" type="ORF">D623_10011386</name>
</gene>
<sequence>MRDKGTRLCHPLCRPRGLSGAEVQVLRLPRKWRTRALSAGSLLSGFPLSYCSGEPRDSPYSVASATVSKASRLSGARSPSLGEDAGPFPGGRMLAPRLGRACLALPRSAEAVAAGDLALAPVAAVAPYMGSTALKGLAAASDPARLPLPLPRRPQPTLPSLFPGDAAMAYPASQPPYNPAYMDPPKATR</sequence>